<evidence type="ECO:0000256" key="1">
    <source>
        <dbReference type="SAM" id="Phobius"/>
    </source>
</evidence>
<keyword evidence="1" id="KW-0472">Membrane</keyword>
<evidence type="ECO:0000259" key="2">
    <source>
        <dbReference type="Pfam" id="PF07853"/>
    </source>
</evidence>
<keyword evidence="1" id="KW-1133">Transmembrane helix</keyword>
<keyword evidence="4" id="KW-1185">Reference proteome</keyword>
<feature type="transmembrane region" description="Helical" evidence="1">
    <location>
        <begin position="150"/>
        <end position="171"/>
    </location>
</feature>
<comment type="caution">
    <text evidence="3">The sequence shown here is derived from an EMBL/GenBank/DDBJ whole genome shotgun (WGS) entry which is preliminary data.</text>
</comment>
<evidence type="ECO:0000313" key="3">
    <source>
        <dbReference type="EMBL" id="MDR5712365.1"/>
    </source>
</evidence>
<evidence type="ECO:0000313" key="4">
    <source>
        <dbReference type="Proteomes" id="UP001260872"/>
    </source>
</evidence>
<feature type="transmembrane region" description="Helical" evidence="1">
    <location>
        <begin position="177"/>
        <end position="197"/>
    </location>
</feature>
<feature type="domain" description="DUF1648" evidence="2">
    <location>
        <begin position="67"/>
        <end position="110"/>
    </location>
</feature>
<dbReference type="Pfam" id="PF07853">
    <property type="entry name" value="DUF1648"/>
    <property type="match status" value="1"/>
</dbReference>
<dbReference type="RefSeq" id="WP_310537744.1">
    <property type="nucleotide sequence ID" value="NZ_BAAAOC010000014.1"/>
</dbReference>
<organism evidence="3 4">
    <name type="scientific">Nesterenkonia flava</name>
    <dbReference type="NCBI Taxonomy" id="469799"/>
    <lineage>
        <taxon>Bacteria</taxon>
        <taxon>Bacillati</taxon>
        <taxon>Actinomycetota</taxon>
        <taxon>Actinomycetes</taxon>
        <taxon>Micrococcales</taxon>
        <taxon>Micrococcaceae</taxon>
        <taxon>Nesterenkonia</taxon>
    </lineage>
</organism>
<dbReference type="Proteomes" id="UP001260872">
    <property type="component" value="Unassembled WGS sequence"/>
</dbReference>
<dbReference type="EMBL" id="JAVKGT010000023">
    <property type="protein sequence ID" value="MDR5712365.1"/>
    <property type="molecule type" value="Genomic_DNA"/>
</dbReference>
<feature type="transmembrane region" description="Helical" evidence="1">
    <location>
        <begin position="58"/>
        <end position="79"/>
    </location>
</feature>
<proteinExistence type="predicted"/>
<accession>A0ABU1FV62</accession>
<feature type="transmembrane region" description="Helical" evidence="1">
    <location>
        <begin position="105"/>
        <end position="124"/>
    </location>
</feature>
<name>A0ABU1FV62_9MICC</name>
<gene>
    <name evidence="3" type="ORF">RH857_09510</name>
</gene>
<dbReference type="InterPro" id="IPR012867">
    <property type="entry name" value="DUF1648"/>
</dbReference>
<protein>
    <submittedName>
        <fullName evidence="3">DUF1648 domain-containing protein</fullName>
    </submittedName>
</protein>
<keyword evidence="1" id="KW-0812">Transmembrane</keyword>
<reference evidence="4" key="1">
    <citation type="submission" date="2023-07" db="EMBL/GenBank/DDBJ databases">
        <title>Description of three actinobacteria isolated from air of manufacturing shop in a pharmaceutical factory.</title>
        <authorList>
            <person name="Zhang D.-F."/>
        </authorList>
    </citation>
    <scope>NUCLEOTIDE SEQUENCE [LARGE SCALE GENOMIC DNA]</scope>
    <source>
        <strain evidence="4">CCTCC AB 207010</strain>
    </source>
</reference>
<sequence>MTHQETDRTTSQEVAYASTYQEAVQRGVPLRDADGTVIYPSFGTRPPRRYTLDLFHRGLYAASIAMVIVASVGFAMWWAGAEDQVPMHYNAAGEVTRYGSPNEALLPYLLSLGAFVLCAALGRFPRIFNFPFQLTEENIQRQYKNAEQMMIWLCAGMALIPVSMAGEWAGWFGLTPLIWFAMAAVLLPVVVFTIRMYRIR</sequence>